<organism evidence="1 2">
    <name type="scientific">Limnospira indica PCC 8005</name>
    <dbReference type="NCBI Taxonomy" id="376219"/>
    <lineage>
        <taxon>Bacteria</taxon>
        <taxon>Bacillati</taxon>
        <taxon>Cyanobacteriota</taxon>
        <taxon>Cyanophyceae</taxon>
        <taxon>Oscillatoriophycideae</taxon>
        <taxon>Oscillatoriales</taxon>
        <taxon>Sirenicapillariaceae</taxon>
        <taxon>Limnospira</taxon>
    </lineage>
</organism>
<protein>
    <submittedName>
        <fullName evidence="1">Uncharacterized protein</fullName>
    </submittedName>
</protein>
<keyword evidence="2" id="KW-1185">Reference proteome</keyword>
<name>A0A9P1KJH5_9CYAN</name>
<sequence>MRKTLPTSDFTKPRPFQVKLKTPMWVGYILPTSPTSDFLFEENSPNFRLHQTATFSSQAENSYVGRLYFTDFPNFRLSV</sequence>
<gene>
    <name evidence="1" type="ORF">ARTHRO_60049</name>
</gene>
<proteinExistence type="predicted"/>
<dbReference type="RefSeq" id="WP_071829383.1">
    <property type="nucleotide sequence ID" value="NZ_FO818640.1"/>
</dbReference>
<evidence type="ECO:0000313" key="1">
    <source>
        <dbReference type="EMBL" id="CDM97448.1"/>
    </source>
</evidence>
<accession>A0A9P1KJH5</accession>
<reference evidence="1 2" key="1">
    <citation type="submission" date="2014-02" db="EMBL/GenBank/DDBJ databases">
        <authorList>
            <person name="Genoscope - CEA"/>
        </authorList>
    </citation>
    <scope>NUCLEOTIDE SEQUENCE [LARGE SCALE GENOMIC DNA]</scope>
    <source>
        <strain evidence="1 2">PCC 8005</strain>
    </source>
</reference>
<dbReference type="EMBL" id="FO818640">
    <property type="protein sequence ID" value="CDM97448.1"/>
    <property type="molecule type" value="Genomic_DNA"/>
</dbReference>
<evidence type="ECO:0000313" key="2">
    <source>
        <dbReference type="Proteomes" id="UP000032946"/>
    </source>
</evidence>
<dbReference type="AlphaFoldDB" id="A0A9P1KJH5"/>
<dbReference type="Proteomes" id="UP000032946">
    <property type="component" value="Chromosome"/>
</dbReference>